<dbReference type="GO" id="GO:0003729">
    <property type="term" value="F:mRNA binding"/>
    <property type="evidence" value="ECO:0007669"/>
    <property type="project" value="TreeGrafter"/>
</dbReference>
<feature type="domain" description="SUI1" evidence="4">
    <location>
        <begin position="53"/>
        <end position="116"/>
    </location>
</feature>
<evidence type="ECO:0000259" key="4">
    <source>
        <dbReference type="PROSITE" id="PS50296"/>
    </source>
</evidence>
<proteinExistence type="inferred from homology"/>
<comment type="similarity">
    <text evidence="1">Belongs to the SUI1 family.</text>
</comment>
<protein>
    <submittedName>
        <fullName evidence="5">Stress response translation initiation inhibitor YciH</fullName>
    </submittedName>
</protein>
<dbReference type="InterPro" id="IPR036877">
    <property type="entry name" value="SUI1_dom_sf"/>
</dbReference>
<keyword evidence="2" id="KW-0810">Translation regulation</keyword>
<dbReference type="FunFam" id="3.30.780.10:FF:000002">
    <property type="entry name" value="Stress response translation initiation inhibitor"/>
    <property type="match status" value="1"/>
</dbReference>
<dbReference type="SUPFAM" id="SSF55159">
    <property type="entry name" value="eIF1-like"/>
    <property type="match status" value="1"/>
</dbReference>
<gene>
    <name evidence="5" type="primary">yciH</name>
    <name evidence="5" type="ORF">C1H69_03705</name>
</gene>
<sequence>MASLQNQLRGLVYSTEHGDICPGCRYPLAECSCAAQVEQARIEALDGIVRIRRETSGRKGKGVTTVSGVPLPEAELKSLAKDLKKRCGTGGAVKDGIIEIQGDHRETLMAELQSRGYGVKLAGG</sequence>
<dbReference type="CDD" id="cd11567">
    <property type="entry name" value="YciH_like"/>
    <property type="match status" value="1"/>
</dbReference>
<dbReference type="InterPro" id="IPR005872">
    <property type="entry name" value="SUI1_arc_bac"/>
</dbReference>
<keyword evidence="6" id="KW-1185">Reference proteome</keyword>
<dbReference type="GO" id="GO:0003743">
    <property type="term" value="F:translation initiation factor activity"/>
    <property type="evidence" value="ECO:0007669"/>
    <property type="project" value="InterPro"/>
</dbReference>
<dbReference type="GO" id="GO:0001731">
    <property type="term" value="P:formation of translation preinitiation complex"/>
    <property type="evidence" value="ECO:0007669"/>
    <property type="project" value="TreeGrafter"/>
</dbReference>
<dbReference type="AlphaFoldDB" id="A0A2N7U9L9"/>
<dbReference type="InterPro" id="IPR050318">
    <property type="entry name" value="DENR/SUI1_TIF"/>
</dbReference>
<dbReference type="EMBL" id="PNRF01000009">
    <property type="protein sequence ID" value="PMR77123.1"/>
    <property type="molecule type" value="Genomic_DNA"/>
</dbReference>
<accession>A0A2N7U9L9</accession>
<evidence type="ECO:0000256" key="1">
    <source>
        <dbReference type="ARBA" id="ARBA00005422"/>
    </source>
</evidence>
<dbReference type="PROSITE" id="PS50296">
    <property type="entry name" value="SUI1"/>
    <property type="match status" value="1"/>
</dbReference>
<comment type="caution">
    <text evidence="5">The sequence shown here is derived from an EMBL/GenBank/DDBJ whole genome shotgun (WGS) entry which is preliminary data.</text>
</comment>
<name>A0A2N7U9L9_9GAMM</name>
<dbReference type="Proteomes" id="UP000235803">
    <property type="component" value="Unassembled WGS sequence"/>
</dbReference>
<dbReference type="Gene3D" id="3.30.780.10">
    <property type="entry name" value="SUI1-like domain"/>
    <property type="match status" value="1"/>
</dbReference>
<evidence type="ECO:0000313" key="6">
    <source>
        <dbReference type="Proteomes" id="UP000235803"/>
    </source>
</evidence>
<evidence type="ECO:0000313" key="5">
    <source>
        <dbReference type="EMBL" id="PMR77123.1"/>
    </source>
</evidence>
<dbReference type="NCBIfam" id="TIGR01158">
    <property type="entry name" value="SUI1_rel"/>
    <property type="match status" value="1"/>
</dbReference>
<dbReference type="NCBIfam" id="NF005297">
    <property type="entry name" value="PRK06824.1"/>
    <property type="match status" value="1"/>
</dbReference>
<dbReference type="GO" id="GO:0006417">
    <property type="term" value="P:regulation of translation"/>
    <property type="evidence" value="ECO:0007669"/>
    <property type="project" value="UniProtKB-KW"/>
</dbReference>
<dbReference type="InterPro" id="IPR001950">
    <property type="entry name" value="SUI1"/>
</dbReference>
<evidence type="ECO:0000256" key="3">
    <source>
        <dbReference type="ARBA" id="ARBA00022917"/>
    </source>
</evidence>
<dbReference type="PANTHER" id="PTHR12789:SF0">
    <property type="entry name" value="DENSITY-REGULATED PROTEIN"/>
    <property type="match status" value="1"/>
</dbReference>
<organism evidence="5 6">
    <name type="scientific">Billgrantia endophytica</name>
    <dbReference type="NCBI Taxonomy" id="2033802"/>
    <lineage>
        <taxon>Bacteria</taxon>
        <taxon>Pseudomonadati</taxon>
        <taxon>Pseudomonadota</taxon>
        <taxon>Gammaproteobacteria</taxon>
        <taxon>Oceanospirillales</taxon>
        <taxon>Halomonadaceae</taxon>
        <taxon>Billgrantia</taxon>
    </lineage>
</organism>
<dbReference type="PIRSF" id="PIRSF037511">
    <property type="entry name" value="Transl_init_SUI1_pro"/>
    <property type="match status" value="1"/>
</dbReference>
<dbReference type="Pfam" id="PF01253">
    <property type="entry name" value="SUI1"/>
    <property type="match status" value="1"/>
</dbReference>
<dbReference type="OrthoDB" id="9792915at2"/>
<dbReference type="RefSeq" id="WP_102652066.1">
    <property type="nucleotide sequence ID" value="NZ_PNRF01000009.1"/>
</dbReference>
<evidence type="ECO:0000256" key="2">
    <source>
        <dbReference type="ARBA" id="ARBA00022845"/>
    </source>
</evidence>
<dbReference type="PANTHER" id="PTHR12789">
    <property type="entry name" value="DENSITY-REGULATED PROTEIN HOMOLOG"/>
    <property type="match status" value="1"/>
</dbReference>
<reference evidence="5 6" key="1">
    <citation type="submission" date="2018-01" db="EMBL/GenBank/DDBJ databases">
        <title>Halomonas endophytica sp. nov., isolated from storage liquid in the stems of Populus euphratica.</title>
        <authorList>
            <person name="Chen C."/>
        </authorList>
    </citation>
    <scope>NUCLEOTIDE SEQUENCE [LARGE SCALE GENOMIC DNA]</scope>
    <source>
        <strain evidence="5 6">MC28</strain>
    </source>
</reference>
<keyword evidence="3" id="KW-0648">Protein biosynthesis</keyword>
<dbReference type="GO" id="GO:0002188">
    <property type="term" value="P:translation reinitiation"/>
    <property type="evidence" value="ECO:0007669"/>
    <property type="project" value="TreeGrafter"/>
</dbReference>